<dbReference type="OrthoDB" id="34513at2157"/>
<reference evidence="1" key="1">
    <citation type="journal article" date="2021" name="Environ. Microbiol.">
        <title>New insights into the diversity and evolution of the archaeal mobilome from three complete genomes of Saccharolobus shibatae.</title>
        <authorList>
            <person name="Medvedeva S."/>
            <person name="Brandt D."/>
            <person name="Cvirkaite-Krupovic V."/>
            <person name="Liu Y."/>
            <person name="Severinov K."/>
            <person name="Ishino S."/>
            <person name="Ishino Y."/>
            <person name="Prangishvili D."/>
            <person name="Kalinowski J."/>
            <person name="Krupovic M."/>
        </authorList>
    </citation>
    <scope>NUCLEOTIDE SEQUENCE</scope>
    <source>
        <strain evidence="1">B12</strain>
    </source>
</reference>
<proteinExistence type="predicted"/>
<evidence type="ECO:0000313" key="2">
    <source>
        <dbReference type="Proteomes" id="UP000694018"/>
    </source>
</evidence>
<evidence type="ECO:0000313" key="1">
    <source>
        <dbReference type="EMBL" id="QXJ27267.1"/>
    </source>
</evidence>
<gene>
    <name evidence="1" type="ORF">J5U23_00129</name>
</gene>
<dbReference type="GeneID" id="65561750"/>
<sequence length="220" mass="25336">MRLRLGYVSEKELEVIEPLLSNEINRNVELEPIRVKEDELKFKLKELDIAFIPLPLTLFYENIRFISNGAFVTTKIGLKVINNRFARLCISSSNSTEYYLFKILTNYKNPIEVVRSESCTDTDVLISYEDYDISLDELWRKNCGDLPIVISLIGSLRLDEQTLSKVKVIIREAASLQESRKKVSQYSKELGLKGRQAVECFFQLCLKKGLCRSTISPQIL</sequence>
<dbReference type="KEGG" id="sshi:J5U23_00129"/>
<accession>A0A8F5BL51</accession>
<organism evidence="1 2">
    <name type="scientific">Saccharolobus shibatae (strain ATCC 51178 / DSM 5389 / JCM 8931 / NBRC 15437 / B12)</name>
    <name type="common">Sulfolobus shibatae</name>
    <dbReference type="NCBI Taxonomy" id="523848"/>
    <lineage>
        <taxon>Archaea</taxon>
        <taxon>Thermoproteota</taxon>
        <taxon>Thermoprotei</taxon>
        <taxon>Sulfolobales</taxon>
        <taxon>Sulfolobaceae</taxon>
        <taxon>Saccharolobus</taxon>
    </lineage>
</organism>
<protein>
    <submittedName>
        <fullName evidence="1">Uncharacterized protein</fullName>
    </submittedName>
</protein>
<dbReference type="Proteomes" id="UP000694018">
    <property type="component" value="Chromosome"/>
</dbReference>
<name>A0A8F5BL51_SACSH</name>
<dbReference type="EMBL" id="CP077717">
    <property type="protein sequence ID" value="QXJ27267.1"/>
    <property type="molecule type" value="Genomic_DNA"/>
</dbReference>
<dbReference type="RefSeq" id="WP_218266635.1">
    <property type="nucleotide sequence ID" value="NZ_CP077717.1"/>
</dbReference>
<dbReference type="AlphaFoldDB" id="A0A8F5BL51"/>